<sequence>MENPLDHCGLTKINGVSEDDFKLRQFPLSLGDKTHQWEKTLPQGSITSWDDCKKAFLAKFFSNTQTSHIGNEISRFTQKNREAFSAAWERFKLYSTQCPHHGFSNKSLLSTLYRGVLP</sequence>
<comment type="caution">
    <text evidence="2">The sequence shown here is derived from an EMBL/GenBank/DDBJ whole genome shotgun (WGS) entry which is preliminary data.</text>
</comment>
<dbReference type="PANTHER" id="PTHR33223:SF11">
    <property type="entry name" value="ELEMENT PROTEIN, PUTATIVE-RELATED"/>
    <property type="match status" value="1"/>
</dbReference>
<dbReference type="AlphaFoldDB" id="A0ABD1AEH8"/>
<keyword evidence="3" id="KW-1185">Reference proteome</keyword>
<feature type="domain" description="Retrotransposon gag" evidence="1">
    <location>
        <begin position="26"/>
        <end position="116"/>
    </location>
</feature>
<proteinExistence type="predicted"/>
<organism evidence="2 3">
    <name type="scientific">Cardamine amara subsp. amara</name>
    <dbReference type="NCBI Taxonomy" id="228776"/>
    <lineage>
        <taxon>Eukaryota</taxon>
        <taxon>Viridiplantae</taxon>
        <taxon>Streptophyta</taxon>
        <taxon>Embryophyta</taxon>
        <taxon>Tracheophyta</taxon>
        <taxon>Spermatophyta</taxon>
        <taxon>Magnoliopsida</taxon>
        <taxon>eudicotyledons</taxon>
        <taxon>Gunneridae</taxon>
        <taxon>Pentapetalae</taxon>
        <taxon>rosids</taxon>
        <taxon>malvids</taxon>
        <taxon>Brassicales</taxon>
        <taxon>Brassicaceae</taxon>
        <taxon>Cardamineae</taxon>
        <taxon>Cardamine</taxon>
    </lineage>
</organism>
<dbReference type="Pfam" id="PF03732">
    <property type="entry name" value="Retrotrans_gag"/>
    <property type="match status" value="1"/>
</dbReference>
<dbReference type="EMBL" id="JBANAX010000523">
    <property type="protein sequence ID" value="KAL1205198.1"/>
    <property type="molecule type" value="Genomic_DNA"/>
</dbReference>
<dbReference type="Proteomes" id="UP001558713">
    <property type="component" value="Unassembled WGS sequence"/>
</dbReference>
<evidence type="ECO:0000259" key="1">
    <source>
        <dbReference type="Pfam" id="PF03732"/>
    </source>
</evidence>
<name>A0ABD1AEH8_CARAN</name>
<dbReference type="PANTHER" id="PTHR33223">
    <property type="entry name" value="CCHC-TYPE DOMAIN-CONTAINING PROTEIN"/>
    <property type="match status" value="1"/>
</dbReference>
<evidence type="ECO:0000313" key="2">
    <source>
        <dbReference type="EMBL" id="KAL1205198.1"/>
    </source>
</evidence>
<dbReference type="InterPro" id="IPR005162">
    <property type="entry name" value="Retrotrans_gag_dom"/>
</dbReference>
<accession>A0ABD1AEH8</accession>
<gene>
    <name evidence="2" type="ORF">V5N11_016050</name>
</gene>
<evidence type="ECO:0000313" key="3">
    <source>
        <dbReference type="Proteomes" id="UP001558713"/>
    </source>
</evidence>
<reference evidence="2 3" key="1">
    <citation type="submission" date="2024-04" db="EMBL/GenBank/DDBJ databases">
        <title>Genome assembly C_amara_ONT_v2.</title>
        <authorList>
            <person name="Yant L."/>
            <person name="Moore C."/>
            <person name="Slenker M."/>
        </authorList>
    </citation>
    <scope>NUCLEOTIDE SEQUENCE [LARGE SCALE GENOMIC DNA]</scope>
    <source>
        <tissue evidence="2">Leaf</tissue>
    </source>
</reference>
<protein>
    <recommendedName>
        <fullName evidence="1">Retrotransposon gag domain-containing protein</fullName>
    </recommendedName>
</protein>